<dbReference type="ExpressionAtlas" id="M8C6G7">
    <property type="expression patterns" value="baseline"/>
</dbReference>
<dbReference type="InterPro" id="IPR001611">
    <property type="entry name" value="Leu-rich_rpt"/>
</dbReference>
<keyword evidence="5" id="KW-0325">Glycoprotein</keyword>
<dbReference type="FunFam" id="3.20.20.80:FF:000020">
    <property type="entry name" value="Beta-glucosidase 12"/>
    <property type="match status" value="1"/>
</dbReference>
<dbReference type="InterPro" id="IPR032675">
    <property type="entry name" value="LRR_dom_sf"/>
</dbReference>
<feature type="region of interest" description="Disordered" evidence="6">
    <location>
        <begin position="775"/>
        <end position="805"/>
    </location>
</feature>
<accession>M8C6G7</accession>
<dbReference type="AlphaFoldDB" id="M8C6G7"/>
<dbReference type="SUPFAM" id="SSF51445">
    <property type="entry name" value="(Trans)glycosidases"/>
    <property type="match status" value="1"/>
</dbReference>
<keyword evidence="4" id="KW-1015">Disulfide bond</keyword>
<feature type="compositionally biased region" description="Polar residues" evidence="6">
    <location>
        <begin position="60"/>
        <end position="72"/>
    </location>
</feature>
<dbReference type="InterPro" id="IPR017853">
    <property type="entry name" value="GH"/>
</dbReference>
<evidence type="ECO:0000256" key="3">
    <source>
        <dbReference type="ARBA" id="ARBA00022801"/>
    </source>
</evidence>
<evidence type="ECO:0000256" key="6">
    <source>
        <dbReference type="SAM" id="MobiDB-lite"/>
    </source>
</evidence>
<organism evidence="7">
    <name type="scientific">Aegilops tauschii</name>
    <name type="common">Tausch's goatgrass</name>
    <name type="synonym">Aegilops squarrosa</name>
    <dbReference type="NCBI Taxonomy" id="37682"/>
    <lineage>
        <taxon>Eukaryota</taxon>
        <taxon>Viridiplantae</taxon>
        <taxon>Streptophyta</taxon>
        <taxon>Embryophyta</taxon>
        <taxon>Tracheophyta</taxon>
        <taxon>Spermatophyta</taxon>
        <taxon>Magnoliopsida</taxon>
        <taxon>Liliopsida</taxon>
        <taxon>Poales</taxon>
        <taxon>Poaceae</taxon>
        <taxon>BOP clade</taxon>
        <taxon>Pooideae</taxon>
        <taxon>Triticodae</taxon>
        <taxon>Triticeae</taxon>
        <taxon>Triticinae</taxon>
        <taxon>Aegilops</taxon>
    </lineage>
</organism>
<dbReference type="PANTHER" id="PTHR10353:SF154">
    <property type="entry name" value="BETA-GLUCOSIDASE 9-RELATED"/>
    <property type="match status" value="1"/>
</dbReference>
<evidence type="ECO:0000256" key="2">
    <source>
        <dbReference type="ARBA" id="ARBA00022729"/>
    </source>
</evidence>
<dbReference type="GO" id="GO:0033907">
    <property type="term" value="F:beta-D-fucosidase activity"/>
    <property type="evidence" value="ECO:0007669"/>
    <property type="project" value="UniProtKB-ARBA"/>
</dbReference>
<dbReference type="SUPFAM" id="SSF52058">
    <property type="entry name" value="L domain-like"/>
    <property type="match status" value="1"/>
</dbReference>
<name>M8C6G7_AEGTA</name>
<proteinExistence type="inferred from homology"/>
<keyword evidence="2" id="KW-0732">Signal</keyword>
<reference evidence="7" key="1">
    <citation type="submission" date="2015-06" db="UniProtKB">
        <authorList>
            <consortium name="EnsemblPlants"/>
        </authorList>
    </citation>
    <scope>IDENTIFICATION</scope>
</reference>
<dbReference type="GO" id="GO:0008422">
    <property type="term" value="F:beta-glucosidase activity"/>
    <property type="evidence" value="ECO:0007669"/>
    <property type="project" value="UniProtKB-ARBA"/>
</dbReference>
<dbReference type="Gene3D" id="3.20.20.80">
    <property type="entry name" value="Glycosidases"/>
    <property type="match status" value="1"/>
</dbReference>
<dbReference type="InterPro" id="IPR001360">
    <property type="entry name" value="Glyco_hydro_1"/>
</dbReference>
<evidence type="ECO:0000256" key="5">
    <source>
        <dbReference type="ARBA" id="ARBA00023180"/>
    </source>
</evidence>
<feature type="region of interest" description="Disordered" evidence="6">
    <location>
        <begin position="50"/>
        <end position="76"/>
    </location>
</feature>
<dbReference type="EnsemblPlants" id="EMT29653">
    <property type="protein sequence ID" value="EMT29653"/>
    <property type="gene ID" value="F775_10158"/>
</dbReference>
<dbReference type="PRINTS" id="PR00131">
    <property type="entry name" value="GLHYDRLASE1"/>
</dbReference>
<evidence type="ECO:0000313" key="7">
    <source>
        <dbReference type="EnsemblPlants" id="EMT29653"/>
    </source>
</evidence>
<dbReference type="Gene3D" id="3.80.10.10">
    <property type="entry name" value="Ribonuclease Inhibitor"/>
    <property type="match status" value="1"/>
</dbReference>
<keyword evidence="3" id="KW-0378">Hydrolase</keyword>
<sequence>MAEGGGKTGGGERFPAGRGGEAARERRRSRVVVAGGLAGGLGRRSWRKKKGCHPFDLHPTATNDRPTQIRNSIDSDKIADRSNGDVAVDSYHLYKEDVRLMKDMGMDAYRFSISWTRILPDGTLKGGVNREGIKYYNNLIDELLSKGVQPFVTLFHWDSPQGLEDKYGGFLSPNIINDYKDYAEVCFREFGDRVKHWITFNEPWSFCVTGYERGVFAPGRCSPWEKANCSAGDSGREPYTAAHHQILAHAAAARLYKQKYKAEQKGKIGISLVSNWFTPLSRSKSSVVATRRAIEFMLGWFLDPLARGDYPESMKELVGNRLPQFTKKQSELVKDSFDFIGINYYTTNYAGSLPLSNGLRNSYSTDAQANLTGVRNGVPIGPQAASPWLYVYPKGFRDLLLYLKEKYRNPIVYITENGKYIFLPWKWDGANVKGYFAWSLLDNFEWASGYTLTASFSQQPGDNPDFRTLLKIKEQFGDQAALVSLLPGTDQCNWPYAHCNQDRRVVAIFLQNVNITSTIPPAIGDLDQLHTISIHSIPGLHGPIPDTFGKLSHLSIFNIMRTSVSGSLPASLSRTNLTSVSFFSNKLTGRIPRSLQDLPYLTYFDASNNRLVGRIPPRLVSNGAPDRPLGLTLTNNRLTGPIPRTYARERYFMNFRVANNMLTGDAAFLFGRRNTVYDVDLSGNRLRFNLTGVVMPENLLFLNMSRDRIYGGVPASLAQLKKLTTLDLSYNQLCGEIPTGGNMGRFKPEAYEHNKCLNINQEIKLQTRLRKPLNLTPHLPLAPPQQPPKKEVMDHHHTRAPRGSIADKQLCESSRWLAKGETITVERIRPGQHPGHAIKLQIWHPHMTKTSKEETIPAIHVPRTEHTIHHLADVVNADHNLYPLLDYLPSSAPALEQTSSQWRNPRSQVHHKDVAAAPSLLEQTGFQIHPQP</sequence>
<dbReference type="GO" id="GO:0004565">
    <property type="term" value="F:beta-galactosidase activity"/>
    <property type="evidence" value="ECO:0007669"/>
    <property type="project" value="UniProtKB-ARBA"/>
</dbReference>
<dbReference type="GO" id="GO:0005975">
    <property type="term" value="P:carbohydrate metabolic process"/>
    <property type="evidence" value="ECO:0007669"/>
    <property type="project" value="InterPro"/>
</dbReference>
<protein>
    <submittedName>
        <fullName evidence="7">Putative Cyanogenic beta-glucosidase</fullName>
    </submittedName>
</protein>
<comment type="similarity">
    <text evidence="1">Belongs to the glycosyl hydrolase 1 family.</text>
</comment>
<feature type="compositionally biased region" description="Gly residues" evidence="6">
    <location>
        <begin position="1"/>
        <end position="20"/>
    </location>
</feature>
<dbReference type="Pfam" id="PF00232">
    <property type="entry name" value="Glyco_hydro_1"/>
    <property type="match status" value="2"/>
</dbReference>
<dbReference type="Pfam" id="PF00560">
    <property type="entry name" value="LRR_1"/>
    <property type="match status" value="1"/>
</dbReference>
<evidence type="ECO:0000256" key="4">
    <source>
        <dbReference type="ARBA" id="ARBA00023157"/>
    </source>
</evidence>
<dbReference type="PANTHER" id="PTHR10353">
    <property type="entry name" value="GLYCOSYL HYDROLASE"/>
    <property type="match status" value="1"/>
</dbReference>
<evidence type="ECO:0000256" key="1">
    <source>
        <dbReference type="ARBA" id="ARBA00010838"/>
    </source>
</evidence>
<feature type="region of interest" description="Disordered" evidence="6">
    <location>
        <begin position="1"/>
        <end position="28"/>
    </location>
</feature>